<reference evidence="1" key="1">
    <citation type="submission" date="2019-02" db="EMBL/GenBank/DDBJ databases">
        <authorList>
            <person name="Gruber-Vodicka R. H."/>
            <person name="Seah K. B. B."/>
        </authorList>
    </citation>
    <scope>NUCLEOTIDE SEQUENCE</scope>
    <source>
        <strain evidence="1">BECK_DK161</strain>
    </source>
</reference>
<accession>A0A450TKV3</accession>
<gene>
    <name evidence="1" type="ORF">BECKDK2373C_GA0170839_11795</name>
</gene>
<name>A0A450TKV3_9GAMM</name>
<proteinExistence type="predicted"/>
<dbReference type="Gene3D" id="3.40.50.1010">
    <property type="entry name" value="5'-nuclease"/>
    <property type="match status" value="1"/>
</dbReference>
<protein>
    <recommendedName>
        <fullName evidence="2">PIN domain-containing protein</fullName>
    </recommendedName>
</protein>
<evidence type="ECO:0008006" key="2">
    <source>
        <dbReference type="Google" id="ProtNLM"/>
    </source>
</evidence>
<dbReference type="EMBL" id="CAADEY010000179">
    <property type="protein sequence ID" value="VFJ68229.1"/>
    <property type="molecule type" value="Genomic_DNA"/>
</dbReference>
<dbReference type="SUPFAM" id="SSF88723">
    <property type="entry name" value="PIN domain-like"/>
    <property type="match status" value="1"/>
</dbReference>
<sequence length="166" mass="18908">MPTSTVLIYFDTNAYARPFDDQTQSRIQAETDALLTIIEAIKAGTLRLLSSDILLFEVHNILDAEKRTKVLHYLDDLCTEHVEQSDEVLQLGKQIQHQCHTRARDALHVASAIAGQARYCLSCDNTVTLMKHARCYRRLGGTARQAYFSVMNPRRFAERLQQGELE</sequence>
<dbReference type="AlphaFoldDB" id="A0A450TKV3"/>
<dbReference type="CDD" id="cd09854">
    <property type="entry name" value="PIN_VapC-like"/>
    <property type="match status" value="1"/>
</dbReference>
<organism evidence="1">
    <name type="scientific">Candidatus Kentrum sp. DK</name>
    <dbReference type="NCBI Taxonomy" id="2126562"/>
    <lineage>
        <taxon>Bacteria</taxon>
        <taxon>Pseudomonadati</taxon>
        <taxon>Pseudomonadota</taxon>
        <taxon>Gammaproteobacteria</taxon>
        <taxon>Candidatus Kentrum</taxon>
    </lineage>
</organism>
<evidence type="ECO:0000313" key="1">
    <source>
        <dbReference type="EMBL" id="VFJ68229.1"/>
    </source>
</evidence>
<dbReference type="InterPro" id="IPR029060">
    <property type="entry name" value="PIN-like_dom_sf"/>
</dbReference>